<evidence type="ECO:0000313" key="10">
    <source>
        <dbReference type="Proteomes" id="UP000707138"/>
    </source>
</evidence>
<dbReference type="SUPFAM" id="SSF64182">
    <property type="entry name" value="DHH phosphoesterases"/>
    <property type="match status" value="1"/>
</dbReference>
<evidence type="ECO:0000256" key="2">
    <source>
        <dbReference type="ARBA" id="ARBA00019841"/>
    </source>
</evidence>
<comment type="similarity">
    <text evidence="1">Belongs to the RecJ family.</text>
</comment>
<evidence type="ECO:0000256" key="1">
    <source>
        <dbReference type="ARBA" id="ARBA00005915"/>
    </source>
</evidence>
<dbReference type="Pfam" id="PF17768">
    <property type="entry name" value="RecJ_OB"/>
    <property type="match status" value="1"/>
</dbReference>
<evidence type="ECO:0000259" key="8">
    <source>
        <dbReference type="Pfam" id="PF17768"/>
    </source>
</evidence>
<dbReference type="InterPro" id="IPR003156">
    <property type="entry name" value="DHHA1_dom"/>
</dbReference>
<dbReference type="GO" id="GO:0004527">
    <property type="term" value="F:exonuclease activity"/>
    <property type="evidence" value="ECO:0007669"/>
    <property type="project" value="UniProtKB-KW"/>
</dbReference>
<evidence type="ECO:0000313" key="9">
    <source>
        <dbReference type="EMBL" id="MBM6912211.1"/>
    </source>
</evidence>
<gene>
    <name evidence="9" type="primary">recJ</name>
    <name evidence="9" type="ORF">H6A01_02540</name>
</gene>
<reference evidence="9 10" key="1">
    <citation type="journal article" date="2021" name="Sci. Rep.">
        <title>The distribution of antibiotic resistance genes in chicken gut microbiota commensals.</title>
        <authorList>
            <person name="Juricova H."/>
            <person name="Matiasovicova J."/>
            <person name="Kubasova T."/>
            <person name="Cejkova D."/>
            <person name="Rychlik I."/>
        </authorList>
    </citation>
    <scope>NUCLEOTIDE SEQUENCE [LARGE SCALE GENOMIC DNA]</scope>
    <source>
        <strain evidence="9 10">An537</strain>
    </source>
</reference>
<dbReference type="PANTHER" id="PTHR30255:SF2">
    <property type="entry name" value="SINGLE-STRANDED-DNA-SPECIFIC EXONUCLEASE RECJ"/>
    <property type="match status" value="1"/>
</dbReference>
<dbReference type="RefSeq" id="WP_205087446.1">
    <property type="nucleotide sequence ID" value="NZ_JACJLA010000003.1"/>
</dbReference>
<evidence type="ECO:0000259" key="7">
    <source>
        <dbReference type="Pfam" id="PF02272"/>
    </source>
</evidence>
<dbReference type="Pfam" id="PF02272">
    <property type="entry name" value="DHHA1"/>
    <property type="match status" value="1"/>
</dbReference>
<evidence type="ECO:0000256" key="5">
    <source>
        <dbReference type="ARBA" id="ARBA00022839"/>
    </source>
</evidence>
<feature type="domain" description="RecJ OB" evidence="8">
    <location>
        <begin position="456"/>
        <end position="562"/>
    </location>
</feature>
<keyword evidence="3" id="KW-0540">Nuclease</keyword>
<keyword evidence="4" id="KW-0378">Hydrolase</keyword>
<feature type="domain" description="DHHA1" evidence="7">
    <location>
        <begin position="349"/>
        <end position="442"/>
    </location>
</feature>
<accession>A0ABS2GDZ2</accession>
<evidence type="ECO:0000256" key="3">
    <source>
        <dbReference type="ARBA" id="ARBA00022722"/>
    </source>
</evidence>
<organism evidence="9 10">
    <name type="scientific">Veillonella magna</name>
    <dbReference type="NCBI Taxonomy" id="464322"/>
    <lineage>
        <taxon>Bacteria</taxon>
        <taxon>Bacillati</taxon>
        <taxon>Bacillota</taxon>
        <taxon>Negativicutes</taxon>
        <taxon>Veillonellales</taxon>
        <taxon>Veillonellaceae</taxon>
        <taxon>Veillonella</taxon>
    </lineage>
</organism>
<evidence type="ECO:0000256" key="4">
    <source>
        <dbReference type="ARBA" id="ARBA00022801"/>
    </source>
</evidence>
<dbReference type="EMBL" id="JACJLA010000003">
    <property type="protein sequence ID" value="MBM6912211.1"/>
    <property type="molecule type" value="Genomic_DNA"/>
</dbReference>
<dbReference type="NCBIfam" id="TIGR00644">
    <property type="entry name" value="recJ"/>
    <property type="match status" value="1"/>
</dbReference>
<keyword evidence="5 9" id="KW-0269">Exonuclease</keyword>
<name>A0ABS2GDZ2_9FIRM</name>
<dbReference type="Gene3D" id="3.90.1640.30">
    <property type="match status" value="1"/>
</dbReference>
<dbReference type="Proteomes" id="UP000707138">
    <property type="component" value="Unassembled WGS sequence"/>
</dbReference>
<dbReference type="Gene3D" id="3.10.310.30">
    <property type="match status" value="1"/>
</dbReference>
<protein>
    <recommendedName>
        <fullName evidence="2">Single-stranded-DNA-specific exonuclease RecJ</fullName>
    </recommendedName>
</protein>
<feature type="domain" description="DDH" evidence="6">
    <location>
        <begin position="84"/>
        <end position="230"/>
    </location>
</feature>
<dbReference type="InterPro" id="IPR004610">
    <property type="entry name" value="RecJ"/>
</dbReference>
<dbReference type="InterPro" id="IPR001667">
    <property type="entry name" value="DDH_dom"/>
</dbReference>
<dbReference type="Pfam" id="PF01368">
    <property type="entry name" value="DHH"/>
    <property type="match status" value="1"/>
</dbReference>
<dbReference type="InterPro" id="IPR051673">
    <property type="entry name" value="SSDNA_exonuclease_RecJ"/>
</dbReference>
<sequence length="663" mass="73987">MKQSKERRWRIATGDTAEEERLVREIGVYPVVAKLLVNRGLGSVKDVAAFLRGTMDELPDPFGLKGMEKAVATIEEAITNKVPIVVYGDYDVDGITATSLLYRFLKRCEADVTYYIPERQSEGYGLNEEALEHIIERGVGLVVTVDCGISSYDIVEGVRQRLQMIITDHHNAPDQIPRAAAVVNPKQPGCMYEDKNLSGVGVAFKLCQAIWHRRTGLSYREDLDIVALGTIADVVPLVGENRIIVREGLRKMEESPNLGIEALIKVAGLEGRKLNAGHIGFTLAPRLNAAGRVTHATRAVELLTTTDPQVAVAIAEELQATNTERQMIERSIYEEAHRDVLNQGESADKVIVVAGEEWHPGVIGIVASRLVEEFYRPTLVISVHDGVGKGSCRSIENCNIYEALKSAEDLLIQFGGHRQAAGFSIAVENIPALRERLTAYCEEHLSSEDYVPIVDIDALLETEEITVELVDQIETLEPYGMGNSTPVFALPKVTVRDVYLMGQQKNHCKILLDTEGAPLDAIAWQGEAYHREIFPNQTVKMAVTLQKNEWQGRISPQLVIQDVSPLERQRARLTENGLREMYLVVKSVFRSATAPRYIVENEVIHRHPANQSDREAILSLDVFKELGILKEETSPDGMMLYRWCHIKEKLELITSLTFLKYSS</sequence>
<comment type="caution">
    <text evidence="9">The sequence shown here is derived from an EMBL/GenBank/DDBJ whole genome shotgun (WGS) entry which is preliminary data.</text>
</comment>
<proteinExistence type="inferred from homology"/>
<evidence type="ECO:0000259" key="6">
    <source>
        <dbReference type="Pfam" id="PF01368"/>
    </source>
</evidence>
<keyword evidence="10" id="KW-1185">Reference proteome</keyword>
<dbReference type="InterPro" id="IPR041122">
    <property type="entry name" value="RecJ_OB"/>
</dbReference>
<dbReference type="PANTHER" id="PTHR30255">
    <property type="entry name" value="SINGLE-STRANDED-DNA-SPECIFIC EXONUCLEASE RECJ"/>
    <property type="match status" value="1"/>
</dbReference>
<dbReference type="InterPro" id="IPR038763">
    <property type="entry name" value="DHH_sf"/>
</dbReference>